<evidence type="ECO:0000256" key="10">
    <source>
        <dbReference type="PIRSR" id="PIRSR611284-1"/>
    </source>
</evidence>
<dbReference type="RefSeq" id="WP_207397303.1">
    <property type="nucleotide sequence ID" value="NZ_JABRWO010000008.1"/>
</dbReference>
<evidence type="ECO:0000313" key="14">
    <source>
        <dbReference type="EMBL" id="MBA2115877.1"/>
    </source>
</evidence>
<dbReference type="PRINTS" id="PR00080">
    <property type="entry name" value="SDRFAMILY"/>
</dbReference>
<dbReference type="NCBIfam" id="TIGR01830">
    <property type="entry name" value="3oxo_ACP_reduc"/>
    <property type="match status" value="1"/>
</dbReference>
<feature type="binding site" evidence="11">
    <location>
        <position position="99"/>
    </location>
    <ligand>
        <name>NADP(+)</name>
        <dbReference type="ChEBI" id="CHEBI:58349"/>
    </ligand>
</feature>
<dbReference type="NCBIfam" id="NF009466">
    <property type="entry name" value="PRK12826.1-2"/>
    <property type="match status" value="1"/>
</dbReference>
<dbReference type="InterPro" id="IPR011284">
    <property type="entry name" value="3oxo_ACP_reduc"/>
</dbReference>
<keyword evidence="7 12" id="KW-0560">Oxidoreductase</keyword>
<comment type="caution">
    <text evidence="14">The sequence shown here is derived from an EMBL/GenBank/DDBJ whole genome shotgun (WGS) entry which is preliminary data.</text>
</comment>
<dbReference type="GO" id="GO:0051287">
    <property type="term" value="F:NAD binding"/>
    <property type="evidence" value="ECO:0007669"/>
    <property type="project" value="UniProtKB-UniRule"/>
</dbReference>
<evidence type="ECO:0000256" key="2">
    <source>
        <dbReference type="ARBA" id="ARBA00006484"/>
    </source>
</evidence>
<keyword evidence="8 12" id="KW-0443">Lipid metabolism</keyword>
<comment type="subunit">
    <text evidence="12">Homotetramer.</text>
</comment>
<evidence type="ECO:0000256" key="11">
    <source>
        <dbReference type="PIRSR" id="PIRSR611284-2"/>
    </source>
</evidence>
<dbReference type="Gene3D" id="3.40.50.720">
    <property type="entry name" value="NAD(P)-binding Rossmann-like Domain"/>
    <property type="match status" value="1"/>
</dbReference>
<evidence type="ECO:0000256" key="3">
    <source>
        <dbReference type="ARBA" id="ARBA00012948"/>
    </source>
</evidence>
<gene>
    <name evidence="14" type="primary">fabG_7</name>
    <name evidence="14" type="ORF">HOV93_30630</name>
</gene>
<feature type="binding site" evidence="11">
    <location>
        <begin position="164"/>
        <end position="168"/>
    </location>
    <ligand>
        <name>NADP(+)</name>
        <dbReference type="ChEBI" id="CHEBI:58349"/>
    </ligand>
</feature>
<evidence type="ECO:0000256" key="1">
    <source>
        <dbReference type="ARBA" id="ARBA00005194"/>
    </source>
</evidence>
<feature type="binding site" evidence="11">
    <location>
        <position position="197"/>
    </location>
    <ligand>
        <name>NADP(+)</name>
        <dbReference type="ChEBI" id="CHEBI:58349"/>
    </ligand>
</feature>
<feature type="active site" description="Proton acceptor" evidence="10">
    <location>
        <position position="164"/>
    </location>
</feature>
<proteinExistence type="inferred from homology"/>
<evidence type="ECO:0000256" key="7">
    <source>
        <dbReference type="ARBA" id="ARBA00023002"/>
    </source>
</evidence>
<dbReference type="PROSITE" id="PS00061">
    <property type="entry name" value="ADH_SHORT"/>
    <property type="match status" value="1"/>
</dbReference>
<dbReference type="InterPro" id="IPR050259">
    <property type="entry name" value="SDR"/>
</dbReference>
<dbReference type="EC" id="1.1.1.100" evidence="3 12"/>
<dbReference type="PANTHER" id="PTHR42879">
    <property type="entry name" value="3-OXOACYL-(ACYL-CARRIER-PROTEIN) REDUCTASE"/>
    <property type="match status" value="1"/>
</dbReference>
<keyword evidence="9 12" id="KW-0275">Fatty acid biosynthesis</keyword>
<dbReference type="SUPFAM" id="SSF51735">
    <property type="entry name" value="NAD(P)-binding Rossmann-fold domains"/>
    <property type="match status" value="1"/>
</dbReference>
<dbReference type="PANTHER" id="PTHR42879:SF2">
    <property type="entry name" value="3-OXOACYL-[ACYL-CARRIER-PROTEIN] REDUCTASE FABG"/>
    <property type="match status" value="1"/>
</dbReference>
<keyword evidence="6 11" id="KW-0521">NADP</keyword>
<dbReference type="CDD" id="cd05333">
    <property type="entry name" value="BKR_SDR_c"/>
    <property type="match status" value="1"/>
</dbReference>
<name>A0A7V9A7Z4_9BACT</name>
<comment type="similarity">
    <text evidence="2 12">Belongs to the short-chain dehydrogenases/reductases (SDR) family.</text>
</comment>
<keyword evidence="5 12" id="KW-0276">Fatty acid metabolism</keyword>
<keyword evidence="4 12" id="KW-0444">Lipid biosynthesis</keyword>
<protein>
    <recommendedName>
        <fullName evidence="3 12">3-oxoacyl-[acyl-carrier-protein] reductase</fullName>
        <ecNumber evidence="3 12">1.1.1.100</ecNumber>
    </recommendedName>
</protein>
<reference evidence="14 15" key="1">
    <citation type="submission" date="2020-05" db="EMBL/GenBank/DDBJ databases">
        <title>Bremerella alba sp. nov., a novel planctomycete isolated from the surface of the macroalga Fucus spiralis.</title>
        <authorList>
            <person name="Godinho O."/>
            <person name="Botelho R."/>
            <person name="Albuquerque L."/>
            <person name="Wiegand S."/>
            <person name="Da Costa M.S."/>
            <person name="Lobo-Da-Cunha A."/>
            <person name="Jogler C."/>
            <person name="Lage O.M."/>
        </authorList>
    </citation>
    <scope>NUCLEOTIDE SEQUENCE [LARGE SCALE GENOMIC DNA]</scope>
    <source>
        <strain evidence="14 15">FF15</strain>
    </source>
</reference>
<organism evidence="14 15">
    <name type="scientific">Bremerella alba</name>
    <dbReference type="NCBI Taxonomy" id="980252"/>
    <lineage>
        <taxon>Bacteria</taxon>
        <taxon>Pseudomonadati</taxon>
        <taxon>Planctomycetota</taxon>
        <taxon>Planctomycetia</taxon>
        <taxon>Pirellulales</taxon>
        <taxon>Pirellulaceae</taxon>
        <taxon>Bremerella</taxon>
    </lineage>
</organism>
<accession>A0A7V9A7Z4</accession>
<dbReference type="InterPro" id="IPR057326">
    <property type="entry name" value="KR_dom"/>
</dbReference>
<dbReference type="InterPro" id="IPR036291">
    <property type="entry name" value="NAD(P)-bd_dom_sf"/>
</dbReference>
<evidence type="ECO:0000256" key="5">
    <source>
        <dbReference type="ARBA" id="ARBA00022832"/>
    </source>
</evidence>
<evidence type="ECO:0000313" key="15">
    <source>
        <dbReference type="Proteomes" id="UP000551616"/>
    </source>
</evidence>
<dbReference type="GO" id="GO:0030497">
    <property type="term" value="P:fatty acid elongation"/>
    <property type="evidence" value="ECO:0007669"/>
    <property type="project" value="UniProtKB-ARBA"/>
</dbReference>
<dbReference type="FunFam" id="3.40.50.720:FF:000037">
    <property type="entry name" value="3-oxoacyl-[acyl-carrier-protein] reductase FabG"/>
    <property type="match status" value="1"/>
</dbReference>
<comment type="function">
    <text evidence="12">Catalyzes the NADPH-dependent reduction of beta-ketoacyl-ACP substrates to beta-hydroxyacyl-ACP products, the first reductive step in the elongation cycle of fatty acid biosynthesis.</text>
</comment>
<comment type="pathway">
    <text evidence="1 12">Lipid metabolism; fatty acid biosynthesis.</text>
</comment>
<evidence type="ECO:0000256" key="4">
    <source>
        <dbReference type="ARBA" id="ARBA00022516"/>
    </source>
</evidence>
<dbReference type="NCBIfam" id="NF005559">
    <property type="entry name" value="PRK07231.1"/>
    <property type="match status" value="1"/>
</dbReference>
<dbReference type="PRINTS" id="PR00081">
    <property type="entry name" value="GDHRDH"/>
</dbReference>
<sequence length="256" mass="27284">MSDADRNALPVDLTGKIAIVTGASQGIGQQIAIGLGKRGAKVACVARSADKLAETVTAIKEAGGEAEAFPCDVTSRESVEQMIDKVAEDWEKIDILVNNAGVTRDNLLPRMTDEEWDTVINTNLRGMFLFSRAASKFMMRARFGRIINISSVSGIMGNPGQTNYSASKAGMIGFTRSLSRELAGRKVTINAICPGFIESDMTKALGPAVEDEVKKRIPAKRMGKPEEIADAVLFLASDHAAYVTGQVLTVDGGMTG</sequence>
<keyword evidence="15" id="KW-1185">Reference proteome</keyword>
<dbReference type="SMART" id="SM00822">
    <property type="entry name" value="PKS_KR"/>
    <property type="match status" value="1"/>
</dbReference>
<evidence type="ECO:0000256" key="6">
    <source>
        <dbReference type="ARBA" id="ARBA00022857"/>
    </source>
</evidence>
<dbReference type="Proteomes" id="UP000551616">
    <property type="component" value="Unassembled WGS sequence"/>
</dbReference>
<evidence type="ECO:0000259" key="13">
    <source>
        <dbReference type="SMART" id="SM00822"/>
    </source>
</evidence>
<evidence type="ECO:0000256" key="12">
    <source>
        <dbReference type="RuleBase" id="RU366074"/>
    </source>
</evidence>
<feature type="domain" description="Ketoreductase" evidence="13">
    <location>
        <begin position="16"/>
        <end position="200"/>
    </location>
</feature>
<dbReference type="InterPro" id="IPR020904">
    <property type="entry name" value="Sc_DH/Rdtase_CS"/>
</dbReference>
<dbReference type="UniPathway" id="UPA00094"/>
<evidence type="ECO:0000256" key="9">
    <source>
        <dbReference type="ARBA" id="ARBA00023160"/>
    </source>
</evidence>
<dbReference type="EMBL" id="JABRWO010000008">
    <property type="protein sequence ID" value="MBA2115877.1"/>
    <property type="molecule type" value="Genomic_DNA"/>
</dbReference>
<dbReference type="GO" id="GO:0004316">
    <property type="term" value="F:3-oxoacyl-[acyl-carrier-protein] reductase (NADPH) activity"/>
    <property type="evidence" value="ECO:0007669"/>
    <property type="project" value="UniProtKB-UniRule"/>
</dbReference>
<dbReference type="InterPro" id="IPR002347">
    <property type="entry name" value="SDR_fam"/>
</dbReference>
<dbReference type="Pfam" id="PF13561">
    <property type="entry name" value="adh_short_C2"/>
    <property type="match status" value="1"/>
</dbReference>
<dbReference type="PIRSF" id="PIRSF000126">
    <property type="entry name" value="11-beta-HSD1"/>
    <property type="match status" value="1"/>
</dbReference>
<evidence type="ECO:0000256" key="8">
    <source>
        <dbReference type="ARBA" id="ARBA00023098"/>
    </source>
</evidence>
<dbReference type="AlphaFoldDB" id="A0A7V9A7Z4"/>
<comment type="catalytic activity">
    <reaction evidence="12">
        <text>a (3R)-hydroxyacyl-[ACP] + NADP(+) = a 3-oxoacyl-[ACP] + NADPH + H(+)</text>
        <dbReference type="Rhea" id="RHEA:17397"/>
        <dbReference type="Rhea" id="RHEA-COMP:9916"/>
        <dbReference type="Rhea" id="RHEA-COMP:9945"/>
        <dbReference type="ChEBI" id="CHEBI:15378"/>
        <dbReference type="ChEBI" id="CHEBI:57783"/>
        <dbReference type="ChEBI" id="CHEBI:58349"/>
        <dbReference type="ChEBI" id="CHEBI:78776"/>
        <dbReference type="ChEBI" id="CHEBI:78827"/>
        <dbReference type="EC" id="1.1.1.100"/>
    </reaction>
</comment>